<accession>A0ABW2LN83</accession>
<evidence type="ECO:0000256" key="3">
    <source>
        <dbReference type="ARBA" id="ARBA00023163"/>
    </source>
</evidence>
<dbReference type="PRINTS" id="PR00778">
    <property type="entry name" value="HTHARSR"/>
</dbReference>
<dbReference type="InterPro" id="IPR036390">
    <property type="entry name" value="WH_DNA-bd_sf"/>
</dbReference>
<gene>
    <name evidence="5" type="ORF">ACFQRI_20140</name>
</gene>
<dbReference type="InterPro" id="IPR051081">
    <property type="entry name" value="HTH_MetalResp_TranReg"/>
</dbReference>
<reference evidence="6" key="1">
    <citation type="journal article" date="2019" name="Int. J. Syst. Evol. Microbiol.">
        <title>The Global Catalogue of Microorganisms (GCM) 10K type strain sequencing project: providing services to taxonomists for standard genome sequencing and annotation.</title>
        <authorList>
            <consortium name="The Broad Institute Genomics Platform"/>
            <consortium name="The Broad Institute Genome Sequencing Center for Infectious Disease"/>
            <person name="Wu L."/>
            <person name="Ma J."/>
        </authorList>
    </citation>
    <scope>NUCLEOTIDE SEQUENCE [LARGE SCALE GENOMIC DNA]</scope>
    <source>
        <strain evidence="6">WLHS5</strain>
    </source>
</reference>
<dbReference type="CDD" id="cd00090">
    <property type="entry name" value="HTH_ARSR"/>
    <property type="match status" value="1"/>
</dbReference>
<dbReference type="InterPro" id="IPR011991">
    <property type="entry name" value="ArsR-like_HTH"/>
</dbReference>
<dbReference type="InterPro" id="IPR001845">
    <property type="entry name" value="HTH_ArsR_DNA-bd_dom"/>
</dbReference>
<keyword evidence="1" id="KW-0805">Transcription regulation</keyword>
<keyword evidence="6" id="KW-1185">Reference proteome</keyword>
<dbReference type="EMBL" id="JBHTCJ010000011">
    <property type="protein sequence ID" value="MFC7343722.1"/>
    <property type="molecule type" value="Genomic_DNA"/>
</dbReference>
<dbReference type="Gene3D" id="1.10.10.10">
    <property type="entry name" value="Winged helix-like DNA-binding domain superfamily/Winged helix DNA-binding domain"/>
    <property type="match status" value="1"/>
</dbReference>
<dbReference type="PANTHER" id="PTHR33154:SF33">
    <property type="entry name" value="TRANSCRIPTIONAL REPRESSOR SDPR"/>
    <property type="match status" value="1"/>
</dbReference>
<keyword evidence="2" id="KW-0238">DNA-binding</keyword>
<sequence>MATAFEVLAEPRRREILDLLRGRERLVGELGEQLALSQPAVSKHLKVLRDAGLVAVRQDAQRRWYRLRPEPLAEVDSWLAPYRELWARSLDDLERHLDAMPDQPDEGTKP</sequence>
<dbReference type="Proteomes" id="UP001596504">
    <property type="component" value="Unassembled WGS sequence"/>
</dbReference>
<evidence type="ECO:0000259" key="4">
    <source>
        <dbReference type="PROSITE" id="PS50987"/>
    </source>
</evidence>
<protein>
    <submittedName>
        <fullName evidence="5">ArsR/SmtB family transcription factor</fullName>
    </submittedName>
</protein>
<keyword evidence="3" id="KW-0804">Transcription</keyword>
<evidence type="ECO:0000256" key="2">
    <source>
        <dbReference type="ARBA" id="ARBA00023125"/>
    </source>
</evidence>
<comment type="caution">
    <text evidence="5">The sequence shown here is derived from an EMBL/GenBank/DDBJ whole genome shotgun (WGS) entry which is preliminary data.</text>
</comment>
<dbReference type="SMART" id="SM00418">
    <property type="entry name" value="HTH_ARSR"/>
    <property type="match status" value="1"/>
</dbReference>
<evidence type="ECO:0000313" key="5">
    <source>
        <dbReference type="EMBL" id="MFC7343722.1"/>
    </source>
</evidence>
<name>A0ABW2LN83_9PSEU</name>
<dbReference type="NCBIfam" id="NF033788">
    <property type="entry name" value="HTH_metalloreg"/>
    <property type="match status" value="1"/>
</dbReference>
<evidence type="ECO:0000256" key="1">
    <source>
        <dbReference type="ARBA" id="ARBA00023015"/>
    </source>
</evidence>
<dbReference type="RefSeq" id="WP_380670902.1">
    <property type="nucleotide sequence ID" value="NZ_JBHTCJ010000011.1"/>
</dbReference>
<organism evidence="5 6">
    <name type="scientific">Saccharopolyspora griseoalba</name>
    <dbReference type="NCBI Taxonomy" id="1431848"/>
    <lineage>
        <taxon>Bacteria</taxon>
        <taxon>Bacillati</taxon>
        <taxon>Actinomycetota</taxon>
        <taxon>Actinomycetes</taxon>
        <taxon>Pseudonocardiales</taxon>
        <taxon>Pseudonocardiaceae</taxon>
        <taxon>Saccharopolyspora</taxon>
    </lineage>
</organism>
<feature type="domain" description="HTH arsR-type" evidence="4">
    <location>
        <begin position="1"/>
        <end position="87"/>
    </location>
</feature>
<evidence type="ECO:0000313" key="6">
    <source>
        <dbReference type="Proteomes" id="UP001596504"/>
    </source>
</evidence>
<dbReference type="InterPro" id="IPR036388">
    <property type="entry name" value="WH-like_DNA-bd_sf"/>
</dbReference>
<dbReference type="PANTHER" id="PTHR33154">
    <property type="entry name" value="TRANSCRIPTIONAL REGULATOR, ARSR FAMILY"/>
    <property type="match status" value="1"/>
</dbReference>
<dbReference type="Pfam" id="PF01022">
    <property type="entry name" value="HTH_5"/>
    <property type="match status" value="1"/>
</dbReference>
<proteinExistence type="predicted"/>
<dbReference type="PROSITE" id="PS50987">
    <property type="entry name" value="HTH_ARSR_2"/>
    <property type="match status" value="1"/>
</dbReference>
<dbReference type="SUPFAM" id="SSF46785">
    <property type="entry name" value="Winged helix' DNA-binding domain"/>
    <property type="match status" value="1"/>
</dbReference>